<protein>
    <submittedName>
        <fullName evidence="4">FecR family protein</fullName>
    </submittedName>
</protein>
<dbReference type="Pfam" id="PF16344">
    <property type="entry name" value="FecR_C"/>
    <property type="match status" value="1"/>
</dbReference>
<accession>A0A1M4T4Z4</accession>
<dbReference type="PANTHER" id="PTHR30273">
    <property type="entry name" value="PERIPLASMIC SIGNAL SENSOR AND SIGMA FACTOR ACTIVATOR FECR-RELATED"/>
    <property type="match status" value="1"/>
</dbReference>
<name>A0A1M4T4Z4_9BACT</name>
<keyword evidence="1" id="KW-0812">Transmembrane</keyword>
<organism evidence="4 5">
    <name type="scientific">Mariniphaga anaerophila</name>
    <dbReference type="NCBI Taxonomy" id="1484053"/>
    <lineage>
        <taxon>Bacteria</taxon>
        <taxon>Pseudomonadati</taxon>
        <taxon>Bacteroidota</taxon>
        <taxon>Bacteroidia</taxon>
        <taxon>Marinilabiliales</taxon>
        <taxon>Prolixibacteraceae</taxon>
        <taxon>Mariniphaga</taxon>
    </lineage>
</organism>
<evidence type="ECO:0000313" key="5">
    <source>
        <dbReference type="Proteomes" id="UP000184164"/>
    </source>
</evidence>
<evidence type="ECO:0000259" key="2">
    <source>
        <dbReference type="Pfam" id="PF04773"/>
    </source>
</evidence>
<dbReference type="GO" id="GO:0016989">
    <property type="term" value="F:sigma factor antagonist activity"/>
    <property type="evidence" value="ECO:0007669"/>
    <property type="project" value="TreeGrafter"/>
</dbReference>
<dbReference type="EMBL" id="FQUM01000001">
    <property type="protein sequence ID" value="SHE39576.1"/>
    <property type="molecule type" value="Genomic_DNA"/>
</dbReference>
<dbReference type="AlphaFoldDB" id="A0A1M4T4Z4"/>
<dbReference type="Pfam" id="PF04773">
    <property type="entry name" value="FecR"/>
    <property type="match status" value="1"/>
</dbReference>
<dbReference type="RefSeq" id="WP_072998201.1">
    <property type="nucleotide sequence ID" value="NZ_FQUM01000001.1"/>
</dbReference>
<sequence length="410" mass="47607">MKQNFLEYSQEQLIEEKSFRSWALRGENKSEWERFFASNSDFYSRALKAKEIVLLLQDEYDSLGDESVLEIWRSIDKYEQGYKQKVRKLKNRRRLSWAASVLIIVSLGTFSFFYLSDKDKKYEFVSSSEYSKNEARMIFPSGEKVFLKRNNSIIAFNDINARILVNDSIIQMDETSNVKARTIKMNEVVIPFGKKSELLLADGTKVWLNAGSRLAFPSRFTKKNREVYLEGEACFQVSKNEEHPFIVKTGDVDIRVLGTHFNVSAYPGDAKIETVLLEGSVVLNKPNAFGIEKNGIVLKPNQKASFEKGQNEFIVTDEPDVDLYVSWIYGWLQYRRESLISVLKKVERYYNVQIQYPASYPVDDKISGKLDLKNSLDIVMRALADAADFNFRIVENRIIIEKKMEKMHRR</sequence>
<evidence type="ECO:0000256" key="1">
    <source>
        <dbReference type="SAM" id="Phobius"/>
    </source>
</evidence>
<dbReference type="STRING" id="1484053.SAMN05444274_101259"/>
<dbReference type="InterPro" id="IPR006860">
    <property type="entry name" value="FecR"/>
</dbReference>
<feature type="domain" description="FecR protein" evidence="2">
    <location>
        <begin position="192"/>
        <end position="281"/>
    </location>
</feature>
<evidence type="ECO:0000313" key="4">
    <source>
        <dbReference type="EMBL" id="SHE39576.1"/>
    </source>
</evidence>
<feature type="transmembrane region" description="Helical" evidence="1">
    <location>
        <begin position="95"/>
        <end position="115"/>
    </location>
</feature>
<keyword evidence="1" id="KW-1133">Transmembrane helix</keyword>
<dbReference type="InterPro" id="IPR012373">
    <property type="entry name" value="Ferrdict_sens_TM"/>
</dbReference>
<dbReference type="OrthoDB" id="1123467at2"/>
<keyword evidence="1" id="KW-0472">Membrane</keyword>
<keyword evidence="5" id="KW-1185">Reference proteome</keyword>
<dbReference type="PANTHER" id="PTHR30273:SF2">
    <property type="entry name" value="PROTEIN FECR"/>
    <property type="match status" value="1"/>
</dbReference>
<reference evidence="4 5" key="1">
    <citation type="submission" date="2016-11" db="EMBL/GenBank/DDBJ databases">
        <authorList>
            <person name="Jaros S."/>
            <person name="Januszkiewicz K."/>
            <person name="Wedrychowicz H."/>
        </authorList>
    </citation>
    <scope>NUCLEOTIDE SEQUENCE [LARGE SCALE GENOMIC DNA]</scope>
    <source>
        <strain evidence="4 5">DSM 26910</strain>
    </source>
</reference>
<dbReference type="Proteomes" id="UP000184164">
    <property type="component" value="Unassembled WGS sequence"/>
</dbReference>
<gene>
    <name evidence="4" type="ORF">SAMN05444274_101259</name>
</gene>
<proteinExistence type="predicted"/>
<feature type="domain" description="Protein FecR C-terminal" evidence="3">
    <location>
        <begin position="333"/>
        <end position="400"/>
    </location>
</feature>
<dbReference type="FunFam" id="2.60.120.1440:FF:000001">
    <property type="entry name" value="Putative anti-sigma factor"/>
    <property type="match status" value="1"/>
</dbReference>
<dbReference type="InterPro" id="IPR032508">
    <property type="entry name" value="FecR_C"/>
</dbReference>
<evidence type="ECO:0000259" key="3">
    <source>
        <dbReference type="Pfam" id="PF16344"/>
    </source>
</evidence>
<dbReference type="Gene3D" id="2.60.120.1440">
    <property type="match status" value="1"/>
</dbReference>
<dbReference type="Gene3D" id="3.55.50.30">
    <property type="match status" value="1"/>
</dbReference>